<gene>
    <name evidence="2" type="ORF">PPNSA23_27830</name>
</gene>
<proteinExistence type="predicted"/>
<evidence type="ECO:0000313" key="2">
    <source>
        <dbReference type="EMBL" id="GAB1582840.1"/>
    </source>
</evidence>
<evidence type="ECO:0000313" key="3">
    <source>
        <dbReference type="Proteomes" id="UP001628091"/>
    </source>
</evidence>
<feature type="region of interest" description="Disordered" evidence="1">
    <location>
        <begin position="1"/>
        <end position="31"/>
    </location>
</feature>
<organism evidence="2 3">
    <name type="scientific">Phyllobacterium phragmitis</name>
    <dbReference type="NCBI Taxonomy" id="2670329"/>
    <lineage>
        <taxon>Bacteria</taxon>
        <taxon>Pseudomonadati</taxon>
        <taxon>Pseudomonadota</taxon>
        <taxon>Alphaproteobacteria</taxon>
        <taxon>Hyphomicrobiales</taxon>
        <taxon>Phyllobacteriaceae</taxon>
        <taxon>Phyllobacterium</taxon>
    </lineage>
</organism>
<accession>A0ABQ0H1P5</accession>
<reference evidence="2 3" key="1">
    <citation type="submission" date="2024-10" db="EMBL/GenBank/DDBJ databases">
        <title>Isolation, draft genome sequencing and identification of Phyllobacterium sp. NSA23, isolated from leaf soil.</title>
        <authorList>
            <person name="Akita H."/>
        </authorList>
    </citation>
    <scope>NUCLEOTIDE SEQUENCE [LARGE SCALE GENOMIC DNA]</scope>
    <source>
        <strain evidence="2 3">NSA23</strain>
    </source>
</reference>
<protein>
    <submittedName>
        <fullName evidence="2">Uncharacterized protein</fullName>
    </submittedName>
</protein>
<evidence type="ECO:0000256" key="1">
    <source>
        <dbReference type="SAM" id="MobiDB-lite"/>
    </source>
</evidence>
<keyword evidence="3" id="KW-1185">Reference proteome</keyword>
<dbReference type="Proteomes" id="UP001628091">
    <property type="component" value="Unassembled WGS sequence"/>
</dbReference>
<dbReference type="EMBL" id="BAAFZP010000001">
    <property type="protein sequence ID" value="GAB1582840.1"/>
    <property type="molecule type" value="Genomic_DNA"/>
</dbReference>
<comment type="caution">
    <text evidence="2">The sequence shown here is derived from an EMBL/GenBank/DDBJ whole genome shotgun (WGS) entry which is preliminary data.</text>
</comment>
<sequence length="100" mass="11358">MQAASQERATGQPMKQRDDAMQFGDEVDGSSNPAGNDFSLWLQHSLRVCRSQSLGLARRFFLAWNGSRKIGPSRAEEYAHNYQRSNWNHFVTLQLLCIGI</sequence>
<name>A0ABQ0H1P5_9HYPH</name>